<feature type="transmembrane region" description="Helical" evidence="1">
    <location>
        <begin position="7"/>
        <end position="26"/>
    </location>
</feature>
<keyword evidence="1" id="KW-0812">Transmembrane</keyword>
<dbReference type="Proteomes" id="UP000295662">
    <property type="component" value="Unassembled WGS sequence"/>
</dbReference>
<evidence type="ECO:0000313" key="3">
    <source>
        <dbReference type="Proteomes" id="UP000295662"/>
    </source>
</evidence>
<keyword evidence="1" id="KW-1133">Transmembrane helix</keyword>
<proteinExistence type="predicted"/>
<keyword evidence="3" id="KW-1185">Reference proteome</keyword>
<keyword evidence="1" id="KW-0472">Membrane</keyword>
<sequence length="76" mass="8906">MTRILRLLFLFTFKAIESGLIILGTLKVAELFEIKNPIFYQAGVFFALFTLLLPHYMHHDSILPGRKRNKKEELNK</sequence>
<accession>A0A4V3FG37</accession>
<dbReference type="EMBL" id="SOCA01000002">
    <property type="protein sequence ID" value="TDU73143.1"/>
    <property type="molecule type" value="Genomic_DNA"/>
</dbReference>
<gene>
    <name evidence="2" type="ORF">EI77_01611</name>
</gene>
<comment type="caution">
    <text evidence="2">The sequence shown here is derived from an EMBL/GenBank/DDBJ whole genome shotgun (WGS) entry which is preliminary data.</text>
</comment>
<evidence type="ECO:0000313" key="2">
    <source>
        <dbReference type="EMBL" id="TDU73143.1"/>
    </source>
</evidence>
<evidence type="ECO:0000256" key="1">
    <source>
        <dbReference type="SAM" id="Phobius"/>
    </source>
</evidence>
<protein>
    <submittedName>
        <fullName evidence="2">Uncharacterized protein</fullName>
    </submittedName>
</protein>
<organism evidence="2 3">
    <name type="scientific">Prosthecobacter fusiformis</name>
    <dbReference type="NCBI Taxonomy" id="48464"/>
    <lineage>
        <taxon>Bacteria</taxon>
        <taxon>Pseudomonadati</taxon>
        <taxon>Verrucomicrobiota</taxon>
        <taxon>Verrucomicrobiia</taxon>
        <taxon>Verrucomicrobiales</taxon>
        <taxon>Verrucomicrobiaceae</taxon>
        <taxon>Prosthecobacter</taxon>
    </lineage>
</organism>
<feature type="transmembrane region" description="Helical" evidence="1">
    <location>
        <begin position="38"/>
        <end position="57"/>
    </location>
</feature>
<dbReference type="AlphaFoldDB" id="A0A4V3FG37"/>
<reference evidence="2 3" key="1">
    <citation type="submission" date="2019-03" db="EMBL/GenBank/DDBJ databases">
        <title>Genomic Encyclopedia of Archaeal and Bacterial Type Strains, Phase II (KMG-II): from individual species to whole genera.</title>
        <authorList>
            <person name="Goeker M."/>
        </authorList>
    </citation>
    <scope>NUCLEOTIDE SEQUENCE [LARGE SCALE GENOMIC DNA]</scope>
    <source>
        <strain evidence="2 3">ATCC 25309</strain>
    </source>
</reference>
<name>A0A4V3FG37_9BACT</name>